<gene>
    <name evidence="2" type="ORF">ACEZDE_02135</name>
</gene>
<feature type="region of interest" description="Disordered" evidence="1">
    <location>
        <begin position="59"/>
        <end position="84"/>
    </location>
</feature>
<keyword evidence="3" id="KW-1185">Reference proteome</keyword>
<feature type="region of interest" description="Disordered" evidence="1">
    <location>
        <begin position="132"/>
        <end position="161"/>
    </location>
</feature>
<proteinExistence type="predicted"/>
<name>A0ABV6VNZ0_9ACTN</name>
<dbReference type="Proteomes" id="UP001592531">
    <property type="component" value="Unassembled WGS sequence"/>
</dbReference>
<organism evidence="2 3">
    <name type="scientific">Streptacidiphilus cavernicola</name>
    <dbReference type="NCBI Taxonomy" id="3342716"/>
    <lineage>
        <taxon>Bacteria</taxon>
        <taxon>Bacillati</taxon>
        <taxon>Actinomycetota</taxon>
        <taxon>Actinomycetes</taxon>
        <taxon>Kitasatosporales</taxon>
        <taxon>Streptomycetaceae</taxon>
        <taxon>Streptacidiphilus</taxon>
    </lineage>
</organism>
<evidence type="ECO:0000313" key="3">
    <source>
        <dbReference type="Proteomes" id="UP001592531"/>
    </source>
</evidence>
<reference evidence="2 3" key="1">
    <citation type="submission" date="2024-09" db="EMBL/GenBank/DDBJ databases">
        <authorList>
            <person name="Lee S.D."/>
        </authorList>
    </citation>
    <scope>NUCLEOTIDE SEQUENCE [LARGE SCALE GENOMIC DNA]</scope>
    <source>
        <strain evidence="2 3">N8-3</strain>
    </source>
</reference>
<accession>A0ABV6VNZ0</accession>
<evidence type="ECO:0000313" key="2">
    <source>
        <dbReference type="EMBL" id="MFC1415450.1"/>
    </source>
</evidence>
<protein>
    <submittedName>
        <fullName evidence="2">Uncharacterized protein</fullName>
    </submittedName>
</protein>
<dbReference type="RefSeq" id="WP_380532369.1">
    <property type="nucleotide sequence ID" value="NZ_JBHFAB010000002.1"/>
</dbReference>
<comment type="caution">
    <text evidence="2">The sequence shown here is derived from an EMBL/GenBank/DDBJ whole genome shotgun (WGS) entry which is preliminary data.</text>
</comment>
<evidence type="ECO:0000256" key="1">
    <source>
        <dbReference type="SAM" id="MobiDB-lite"/>
    </source>
</evidence>
<sequence length="161" mass="16661">MALSAAQIACSETGCSEADRYYYGMYSQGFLGQGIIEAAGAGGIVGSKALKAQVERIQKQKAESGSATRFGPNPPPGTGDNWTVRASDNGKGTVWQAPGSNGNANSVCVMAATPRYANGYVRFYNSGGQPLGINGNPGPNSATPIPLDQNGNYPLPTGWQQ</sequence>
<dbReference type="EMBL" id="JBHFAB010000002">
    <property type="protein sequence ID" value="MFC1415450.1"/>
    <property type="molecule type" value="Genomic_DNA"/>
</dbReference>